<protein>
    <submittedName>
        <fullName evidence="3">Flagellar rod assembly protein/muramidase FlgJ</fullName>
    </submittedName>
</protein>
<dbReference type="AlphaFoldDB" id="A0AAJ5CZY9"/>
<reference evidence="4" key="1">
    <citation type="submission" date="2014-12" db="EMBL/GenBank/DDBJ databases">
        <title>Complete Genome Sequencing of Pandoraea pulmonicola DSM 16583.</title>
        <authorList>
            <person name="Chan K.-G."/>
        </authorList>
    </citation>
    <scope>NUCLEOTIDE SEQUENCE [LARGE SCALE GENOMIC DNA]</scope>
    <source>
        <strain evidence="4">DSM 16583</strain>
    </source>
</reference>
<evidence type="ECO:0000256" key="1">
    <source>
        <dbReference type="SAM" id="MobiDB-lite"/>
    </source>
</evidence>
<evidence type="ECO:0000313" key="5">
    <source>
        <dbReference type="Proteomes" id="UP000254589"/>
    </source>
</evidence>
<dbReference type="RefSeq" id="WP_039408592.1">
    <property type="nucleotide sequence ID" value="NZ_CP010310.2"/>
</dbReference>
<accession>A0AAJ5CZY9</accession>
<keyword evidence="4" id="KW-1185">Reference proteome</keyword>
<feature type="region of interest" description="Disordered" evidence="1">
    <location>
        <begin position="106"/>
        <end position="126"/>
    </location>
</feature>
<feature type="compositionally biased region" description="Low complexity" evidence="1">
    <location>
        <begin position="109"/>
        <end position="118"/>
    </location>
</feature>
<dbReference type="Proteomes" id="UP000035086">
    <property type="component" value="Chromosome"/>
</dbReference>
<reference evidence="3 5" key="3">
    <citation type="submission" date="2018-06" db="EMBL/GenBank/DDBJ databases">
        <authorList>
            <consortium name="Pathogen Informatics"/>
            <person name="Doyle S."/>
        </authorList>
    </citation>
    <scope>NUCLEOTIDE SEQUENCE [LARGE SCALE GENOMIC DNA]</scope>
    <source>
        <strain evidence="3 5">NCTC13159</strain>
    </source>
</reference>
<dbReference type="KEGG" id="ppul:RO07_13420"/>
<dbReference type="EMBL" id="CP010310">
    <property type="protein sequence ID" value="AJC21231.1"/>
    <property type="molecule type" value="Genomic_DNA"/>
</dbReference>
<dbReference type="EMBL" id="UGSJ01000001">
    <property type="protein sequence ID" value="SUA90082.1"/>
    <property type="molecule type" value="Genomic_DNA"/>
</dbReference>
<evidence type="ECO:0000313" key="3">
    <source>
        <dbReference type="EMBL" id="SUA90082.1"/>
    </source>
</evidence>
<organism evidence="3 5">
    <name type="scientific">Pandoraea pulmonicola</name>
    <dbReference type="NCBI Taxonomy" id="93221"/>
    <lineage>
        <taxon>Bacteria</taxon>
        <taxon>Pseudomonadati</taxon>
        <taxon>Pseudomonadota</taxon>
        <taxon>Betaproteobacteria</taxon>
        <taxon>Burkholderiales</taxon>
        <taxon>Burkholderiaceae</taxon>
        <taxon>Pandoraea</taxon>
    </lineage>
</organism>
<dbReference type="Proteomes" id="UP000254589">
    <property type="component" value="Unassembled WGS sequence"/>
</dbReference>
<proteinExistence type="predicted"/>
<name>A0AAJ5CZY9_PANPU</name>
<gene>
    <name evidence="3" type="ORF">NCTC13159_01561</name>
    <name evidence="2" type="ORF">RO07_13420</name>
</gene>
<keyword evidence="3" id="KW-0966">Cell projection</keyword>
<sequence>MSNMPIDMQGAMLAARTRNMKTPVAAANDDERAARAAEQFESMFIMQMVREMRKSVREISPEGSIFRDETTAGMFDYMDMMVADQLASQRAFGIADFILAQIAPEAASRRAGTTSASTHEATDTDA</sequence>
<keyword evidence="3" id="KW-0282">Flagellum</keyword>
<evidence type="ECO:0000313" key="2">
    <source>
        <dbReference type="EMBL" id="AJC21231.1"/>
    </source>
</evidence>
<evidence type="ECO:0000313" key="4">
    <source>
        <dbReference type="Proteomes" id="UP000035086"/>
    </source>
</evidence>
<reference evidence="2" key="2">
    <citation type="submission" date="2016-11" db="EMBL/GenBank/DDBJ databases">
        <title>Complete Genome Sequencing of Pandoraea pulmonicola DSM 16583.</title>
        <authorList>
            <person name="Chan K.-G."/>
        </authorList>
    </citation>
    <scope>NUCLEOTIDE SEQUENCE</scope>
    <source>
        <strain evidence="2">DSM 16583</strain>
    </source>
</reference>
<keyword evidence="3" id="KW-0969">Cilium</keyword>